<organism evidence="1">
    <name type="scientific">Podoviridae sp. ct9A73</name>
    <dbReference type="NCBI Taxonomy" id="2825225"/>
    <lineage>
        <taxon>Viruses</taxon>
        <taxon>Duplodnaviria</taxon>
        <taxon>Heunggongvirae</taxon>
        <taxon>Uroviricota</taxon>
        <taxon>Caudoviricetes</taxon>
    </lineage>
</organism>
<accession>A0A8S5UJV1</accession>
<proteinExistence type="predicted"/>
<evidence type="ECO:0000313" key="1">
    <source>
        <dbReference type="EMBL" id="DAF94723.1"/>
    </source>
</evidence>
<protein>
    <submittedName>
        <fullName evidence="1">Uncharacterized protein</fullName>
    </submittedName>
</protein>
<sequence length="73" mass="8223">MGAIIDGIYYRETPKDASQRVSSTVTGIADTNTKDRQREEFAADLIQSHNPDGTVNEDFIEYYPDEAKKRGLI</sequence>
<reference evidence="1" key="1">
    <citation type="journal article" date="2021" name="Proc. Natl. Acad. Sci. U.S.A.">
        <title>A Catalog of Tens of Thousands of Viruses from Human Metagenomes Reveals Hidden Associations with Chronic Diseases.</title>
        <authorList>
            <person name="Tisza M.J."/>
            <person name="Buck C.B."/>
        </authorList>
    </citation>
    <scope>NUCLEOTIDE SEQUENCE</scope>
    <source>
        <strain evidence="1">Ct9A73</strain>
    </source>
</reference>
<dbReference type="EMBL" id="BK016096">
    <property type="protein sequence ID" value="DAF94723.1"/>
    <property type="molecule type" value="Genomic_DNA"/>
</dbReference>
<name>A0A8S5UJV1_9CAUD</name>